<reference evidence="3 4" key="1">
    <citation type="submission" date="2018-10" db="EMBL/GenBank/DDBJ databases">
        <title>Fifty Aureobasidium pullulans genomes reveal a recombining polyextremotolerant generalist.</title>
        <authorList>
            <person name="Gostincar C."/>
            <person name="Turk M."/>
            <person name="Zajc J."/>
            <person name="Gunde-Cimerman N."/>
        </authorList>
    </citation>
    <scope>NUCLEOTIDE SEQUENCE [LARGE SCALE GENOMIC DNA]</scope>
    <source>
        <strain evidence="3 4">EXF-1645</strain>
    </source>
</reference>
<proteinExistence type="predicted"/>
<comment type="caution">
    <text evidence="3">The sequence shown here is derived from an EMBL/GenBank/DDBJ whole genome shotgun (WGS) entry which is preliminary data.</text>
</comment>
<sequence>MNVNVPTSSLCRLQGCSRRYPVHCVLQAKHTSTFTFGSKTTEAYNRRKKSTLQSNELKPAPTKPQRSLFERAFWTCRGTWKRAGINTFRCLVGCTVGDFSALWALQTYAPELGMGTIMGLSMASGLSTSVALETGLLRWGKDKFPLNMAFKTAMGMSFISMLAMEMAENVVDYHLTGGVVALQDPRFWTAAIVSIAAGYLVPLPWNYYRLRRWGKACH</sequence>
<dbReference type="Proteomes" id="UP000308724">
    <property type="component" value="Unassembled WGS sequence"/>
</dbReference>
<dbReference type="Pfam" id="PF14342">
    <property type="entry name" value="DUF4396"/>
    <property type="match status" value="1"/>
</dbReference>
<evidence type="ECO:0000313" key="3">
    <source>
        <dbReference type="EMBL" id="TIA40585.1"/>
    </source>
</evidence>
<dbReference type="AlphaFoldDB" id="A0A4T0C4Q9"/>
<dbReference type="EMBL" id="QZBZ01000030">
    <property type="protein sequence ID" value="TIA40585.1"/>
    <property type="molecule type" value="Genomic_DNA"/>
</dbReference>
<evidence type="ECO:0000259" key="2">
    <source>
        <dbReference type="Pfam" id="PF14342"/>
    </source>
</evidence>
<gene>
    <name evidence="3" type="ORF">D6C78_02458</name>
</gene>
<keyword evidence="1" id="KW-0472">Membrane</keyword>
<organism evidence="3 4">
    <name type="scientific">Aureobasidium pullulans</name>
    <name type="common">Black yeast</name>
    <name type="synonym">Pullularia pullulans</name>
    <dbReference type="NCBI Taxonomy" id="5580"/>
    <lineage>
        <taxon>Eukaryota</taxon>
        <taxon>Fungi</taxon>
        <taxon>Dikarya</taxon>
        <taxon>Ascomycota</taxon>
        <taxon>Pezizomycotina</taxon>
        <taxon>Dothideomycetes</taxon>
        <taxon>Dothideomycetidae</taxon>
        <taxon>Dothideales</taxon>
        <taxon>Saccotheciaceae</taxon>
        <taxon>Aureobasidium</taxon>
    </lineage>
</organism>
<feature type="transmembrane region" description="Helical" evidence="1">
    <location>
        <begin position="187"/>
        <end position="208"/>
    </location>
</feature>
<evidence type="ECO:0000313" key="4">
    <source>
        <dbReference type="Proteomes" id="UP000308724"/>
    </source>
</evidence>
<feature type="transmembrane region" description="Helical" evidence="1">
    <location>
        <begin position="149"/>
        <end position="167"/>
    </location>
</feature>
<keyword evidence="1" id="KW-0812">Transmembrane</keyword>
<dbReference type="InterPro" id="IPR025509">
    <property type="entry name" value="DUF4396"/>
</dbReference>
<protein>
    <recommendedName>
        <fullName evidence="2">DUF4396 domain-containing protein</fullName>
    </recommendedName>
</protein>
<evidence type="ECO:0000256" key="1">
    <source>
        <dbReference type="SAM" id="Phobius"/>
    </source>
</evidence>
<feature type="transmembrane region" description="Helical" evidence="1">
    <location>
        <begin position="87"/>
        <end position="105"/>
    </location>
</feature>
<accession>A0A4T0C4Q9</accession>
<feature type="domain" description="DUF4396" evidence="2">
    <location>
        <begin position="79"/>
        <end position="215"/>
    </location>
</feature>
<name>A0A4T0C4Q9_AURPU</name>
<keyword evidence="1" id="KW-1133">Transmembrane helix</keyword>
<feature type="transmembrane region" description="Helical" evidence="1">
    <location>
        <begin position="117"/>
        <end position="137"/>
    </location>
</feature>